<proteinExistence type="predicted"/>
<gene>
    <name evidence="1" type="ORF">CHIRRI_LOCUS14710</name>
</gene>
<sequence>MEFQCREKKKVKYSQRVEIYFASDDETIEKKEHQQQQNMKNVNYGGVWCIIER</sequence>
<reference evidence="1" key="1">
    <citation type="submission" date="2022-01" db="EMBL/GenBank/DDBJ databases">
        <authorList>
            <person name="King R."/>
        </authorList>
    </citation>
    <scope>NUCLEOTIDE SEQUENCE</scope>
</reference>
<evidence type="ECO:0000313" key="2">
    <source>
        <dbReference type="Proteomes" id="UP001153620"/>
    </source>
</evidence>
<dbReference type="Proteomes" id="UP001153620">
    <property type="component" value="Chromosome 4"/>
</dbReference>
<organism evidence="1 2">
    <name type="scientific">Chironomus riparius</name>
    <dbReference type="NCBI Taxonomy" id="315576"/>
    <lineage>
        <taxon>Eukaryota</taxon>
        <taxon>Metazoa</taxon>
        <taxon>Ecdysozoa</taxon>
        <taxon>Arthropoda</taxon>
        <taxon>Hexapoda</taxon>
        <taxon>Insecta</taxon>
        <taxon>Pterygota</taxon>
        <taxon>Neoptera</taxon>
        <taxon>Endopterygota</taxon>
        <taxon>Diptera</taxon>
        <taxon>Nematocera</taxon>
        <taxon>Chironomoidea</taxon>
        <taxon>Chironomidae</taxon>
        <taxon>Chironominae</taxon>
        <taxon>Chironomus</taxon>
    </lineage>
</organism>
<protein>
    <submittedName>
        <fullName evidence="1">Uncharacterized protein</fullName>
    </submittedName>
</protein>
<dbReference type="EMBL" id="OU895880">
    <property type="protein sequence ID" value="CAG9811903.1"/>
    <property type="molecule type" value="Genomic_DNA"/>
</dbReference>
<dbReference type="AlphaFoldDB" id="A0A9N9WWH1"/>
<keyword evidence="2" id="KW-1185">Reference proteome</keyword>
<evidence type="ECO:0000313" key="1">
    <source>
        <dbReference type="EMBL" id="CAG9811903.1"/>
    </source>
</evidence>
<reference evidence="1" key="2">
    <citation type="submission" date="2022-10" db="EMBL/GenBank/DDBJ databases">
        <authorList>
            <consortium name="ENA_rothamsted_submissions"/>
            <consortium name="culmorum"/>
            <person name="King R."/>
        </authorList>
    </citation>
    <scope>NUCLEOTIDE SEQUENCE</scope>
</reference>
<accession>A0A9N9WWH1</accession>
<name>A0A9N9WWH1_9DIPT</name>